<comment type="caution">
    <text evidence="1">The sequence shown here is derived from an EMBL/GenBank/DDBJ whole genome shotgun (WGS) entry which is preliminary data.</text>
</comment>
<keyword evidence="2" id="KW-1185">Reference proteome</keyword>
<accession>A0ACB9GCR0</accession>
<proteinExistence type="predicted"/>
<organism evidence="1 2">
    <name type="scientific">Cichorium intybus</name>
    <name type="common">Chicory</name>
    <dbReference type="NCBI Taxonomy" id="13427"/>
    <lineage>
        <taxon>Eukaryota</taxon>
        <taxon>Viridiplantae</taxon>
        <taxon>Streptophyta</taxon>
        <taxon>Embryophyta</taxon>
        <taxon>Tracheophyta</taxon>
        <taxon>Spermatophyta</taxon>
        <taxon>Magnoliopsida</taxon>
        <taxon>eudicotyledons</taxon>
        <taxon>Gunneridae</taxon>
        <taxon>Pentapetalae</taxon>
        <taxon>asterids</taxon>
        <taxon>campanulids</taxon>
        <taxon>Asterales</taxon>
        <taxon>Asteraceae</taxon>
        <taxon>Cichorioideae</taxon>
        <taxon>Cichorieae</taxon>
        <taxon>Cichoriinae</taxon>
        <taxon>Cichorium</taxon>
    </lineage>
</organism>
<dbReference type="EMBL" id="CM042010">
    <property type="protein sequence ID" value="KAI3780871.1"/>
    <property type="molecule type" value="Genomic_DNA"/>
</dbReference>
<dbReference type="Proteomes" id="UP001055811">
    <property type="component" value="Linkage Group LG02"/>
</dbReference>
<gene>
    <name evidence="1" type="ORF">L2E82_10864</name>
</gene>
<evidence type="ECO:0000313" key="1">
    <source>
        <dbReference type="EMBL" id="KAI3780871.1"/>
    </source>
</evidence>
<reference evidence="1 2" key="2">
    <citation type="journal article" date="2022" name="Mol. Ecol. Resour.">
        <title>The genomes of chicory, endive, great burdock and yacon provide insights into Asteraceae paleo-polyploidization history and plant inulin production.</title>
        <authorList>
            <person name="Fan W."/>
            <person name="Wang S."/>
            <person name="Wang H."/>
            <person name="Wang A."/>
            <person name="Jiang F."/>
            <person name="Liu H."/>
            <person name="Zhao H."/>
            <person name="Xu D."/>
            <person name="Zhang Y."/>
        </authorList>
    </citation>
    <scope>NUCLEOTIDE SEQUENCE [LARGE SCALE GENOMIC DNA]</scope>
    <source>
        <strain evidence="2">cv. Punajuju</strain>
        <tissue evidence="1">Leaves</tissue>
    </source>
</reference>
<evidence type="ECO:0000313" key="2">
    <source>
        <dbReference type="Proteomes" id="UP001055811"/>
    </source>
</evidence>
<sequence length="126" mass="14912">MSSIVARTGRQLQRYEITVRILAPFLLPLPFTSRILRRCQRRMRRSLKKSKNSTCRYSNLLTQVEIGNYDSFYEADMRNPKLTAELQNNSIVSINRIPRLFIDHRFIIPSSRQKSKKFHSKPPNFI</sequence>
<reference evidence="2" key="1">
    <citation type="journal article" date="2022" name="Mol. Ecol. Resour.">
        <title>The genomes of chicory, endive, great burdock and yacon provide insights into Asteraceae palaeo-polyploidization history and plant inulin production.</title>
        <authorList>
            <person name="Fan W."/>
            <person name="Wang S."/>
            <person name="Wang H."/>
            <person name="Wang A."/>
            <person name="Jiang F."/>
            <person name="Liu H."/>
            <person name="Zhao H."/>
            <person name="Xu D."/>
            <person name="Zhang Y."/>
        </authorList>
    </citation>
    <scope>NUCLEOTIDE SEQUENCE [LARGE SCALE GENOMIC DNA]</scope>
    <source>
        <strain evidence="2">cv. Punajuju</strain>
    </source>
</reference>
<name>A0ACB9GCR0_CICIN</name>
<protein>
    <submittedName>
        <fullName evidence="1">Uncharacterized protein</fullName>
    </submittedName>
</protein>